<dbReference type="PATRIC" id="fig|1056807.3.peg.1572"/>
<reference evidence="8 10" key="1">
    <citation type="submission" date="2014-12" db="EMBL/GenBank/DDBJ databases">
        <title>Genome sequence of Morococcus cerebrosus.</title>
        <authorList>
            <person name="Shin S.-K."/>
            <person name="Yi H."/>
        </authorList>
    </citation>
    <scope>NUCLEOTIDE SEQUENCE [LARGE SCALE GENOMIC DNA]</scope>
    <source>
        <strain evidence="8 10">CIP 81.93</strain>
    </source>
</reference>
<dbReference type="PANTHER" id="PTHR42794:SF1">
    <property type="entry name" value="HEMIN IMPORT ATP-BINDING PROTEIN HMUV"/>
    <property type="match status" value="1"/>
</dbReference>
<dbReference type="AlphaFoldDB" id="A0A0C1GNF6"/>
<dbReference type="GO" id="GO:0016887">
    <property type="term" value="F:ATP hydrolysis activity"/>
    <property type="evidence" value="ECO:0007669"/>
    <property type="project" value="InterPro"/>
</dbReference>
<keyword evidence="2" id="KW-0472">Membrane</keyword>
<dbReference type="EMBL" id="JUFZ01000075">
    <property type="protein sequence ID" value="KIC06956.1"/>
    <property type="molecule type" value="Genomic_DNA"/>
</dbReference>
<dbReference type="InterPro" id="IPR003439">
    <property type="entry name" value="ABC_transporter-like_ATP-bd"/>
</dbReference>
<evidence type="ECO:0000256" key="5">
    <source>
        <dbReference type="ARBA" id="ARBA00022967"/>
    </source>
</evidence>
<organism evidence="8 10">
    <name type="scientific">Morococcus cerebrosus</name>
    <dbReference type="NCBI Taxonomy" id="1056807"/>
    <lineage>
        <taxon>Bacteria</taxon>
        <taxon>Pseudomonadati</taxon>
        <taxon>Pseudomonadota</taxon>
        <taxon>Betaproteobacteria</taxon>
        <taxon>Neisseriales</taxon>
        <taxon>Neisseriaceae</taxon>
        <taxon>Morococcus</taxon>
    </lineage>
</organism>
<dbReference type="InterPro" id="IPR003593">
    <property type="entry name" value="AAA+_ATPase"/>
</dbReference>
<proteinExistence type="predicted"/>
<dbReference type="Proteomes" id="UP000031390">
    <property type="component" value="Unassembled WGS sequence"/>
</dbReference>
<keyword evidence="4 9" id="KW-0067">ATP-binding</keyword>
<accession>A0A0C1GNF6</accession>
<feature type="domain" description="ABC transporter" evidence="7">
    <location>
        <begin position="3"/>
        <end position="230"/>
    </location>
</feature>
<dbReference type="PANTHER" id="PTHR42794">
    <property type="entry name" value="HEMIN IMPORT ATP-BINDING PROTEIN HMUV"/>
    <property type="match status" value="1"/>
</dbReference>
<dbReference type="SUPFAM" id="SSF52540">
    <property type="entry name" value="P-loop containing nucleoside triphosphate hydrolases"/>
    <property type="match status" value="1"/>
</dbReference>
<evidence type="ECO:0000256" key="1">
    <source>
        <dbReference type="ARBA" id="ARBA00022448"/>
    </source>
</evidence>
<gene>
    <name evidence="8" type="ORF">MCC93_16390</name>
    <name evidence="9" type="ORF">MON37_10135</name>
</gene>
<keyword evidence="11" id="KW-1185">Reference proteome</keyword>
<evidence type="ECO:0000259" key="7">
    <source>
        <dbReference type="PROSITE" id="PS50893"/>
    </source>
</evidence>
<dbReference type="SMART" id="SM00382">
    <property type="entry name" value="AAA"/>
    <property type="match status" value="1"/>
</dbReference>
<dbReference type="GO" id="GO:0005524">
    <property type="term" value="F:ATP binding"/>
    <property type="evidence" value="ECO:0007669"/>
    <property type="project" value="UniProtKB-KW"/>
</dbReference>
<evidence type="ECO:0000313" key="11">
    <source>
        <dbReference type="Proteomes" id="UP000829504"/>
    </source>
</evidence>
<name>A0A0C1GNF6_9NEIS</name>
<evidence type="ECO:0000313" key="10">
    <source>
        <dbReference type="Proteomes" id="UP000031390"/>
    </source>
</evidence>
<keyword evidence="1" id="KW-0813">Transport</keyword>
<sequence>MALLIENCTVKAGKRTILSLDRAEFPQCAVSAVIGPNGAGKSTLLKQFLYHPQASWCGAPMKDALRQHKIAWVGQHEHFNLPMTLSEYVLIGRYPKLAWYRRPKQADTRRAQALLEHFDLADLRHKRIQTLSGGEQQRAAVIRALLQDAEVLFLDEPTNHLDVRYQHSLMQHLTTLPEQGMTVVMVLHDLNLAAHYAGHITLMKNGSITAAGATADIMDAERLSQTYDWRILECTANGKTWFQAETL</sequence>
<dbReference type="InterPro" id="IPR017871">
    <property type="entry name" value="ABC_transporter-like_CS"/>
</dbReference>
<evidence type="ECO:0000256" key="6">
    <source>
        <dbReference type="ARBA" id="ARBA00037066"/>
    </source>
</evidence>
<evidence type="ECO:0000313" key="9">
    <source>
        <dbReference type="EMBL" id="UNV86999.1"/>
    </source>
</evidence>
<keyword evidence="3" id="KW-0547">Nucleotide-binding</keyword>
<dbReference type="PROSITE" id="PS00211">
    <property type="entry name" value="ABC_TRANSPORTER_1"/>
    <property type="match status" value="1"/>
</dbReference>
<evidence type="ECO:0000313" key="8">
    <source>
        <dbReference type="EMBL" id="KIC06956.1"/>
    </source>
</evidence>
<dbReference type="Proteomes" id="UP000829504">
    <property type="component" value="Chromosome"/>
</dbReference>
<dbReference type="InterPro" id="IPR027417">
    <property type="entry name" value="P-loop_NTPase"/>
</dbReference>
<dbReference type="Gene3D" id="3.40.50.300">
    <property type="entry name" value="P-loop containing nucleotide triphosphate hydrolases"/>
    <property type="match status" value="1"/>
</dbReference>
<evidence type="ECO:0000256" key="4">
    <source>
        <dbReference type="ARBA" id="ARBA00022840"/>
    </source>
</evidence>
<reference evidence="9 11" key="2">
    <citation type="submission" date="2022-03" db="EMBL/GenBank/DDBJ databases">
        <title>Genome sequencing of Morococcus cerebrosus.</title>
        <authorList>
            <person name="Baek M.-G."/>
            <person name="Yi H."/>
        </authorList>
    </citation>
    <scope>NUCLEOTIDE SEQUENCE [LARGE SCALE GENOMIC DNA]</scope>
    <source>
        <strain evidence="9 11">CIP 81.93</strain>
    </source>
</reference>
<evidence type="ECO:0000256" key="3">
    <source>
        <dbReference type="ARBA" id="ARBA00022741"/>
    </source>
</evidence>
<dbReference type="PROSITE" id="PS50893">
    <property type="entry name" value="ABC_TRANSPORTER_2"/>
    <property type="match status" value="1"/>
</dbReference>
<protein>
    <submittedName>
        <fullName evidence="9">ABC transporter ATP-binding protein</fullName>
    </submittedName>
    <submittedName>
        <fullName evidence="8">Iron dicitrate transporter</fullName>
    </submittedName>
</protein>
<evidence type="ECO:0000256" key="2">
    <source>
        <dbReference type="ARBA" id="ARBA00022475"/>
    </source>
</evidence>
<comment type="function">
    <text evidence="6">Part of the ABC transporter complex HmuTUV involved in hemin import. Responsible for energy coupling to the transport system.</text>
</comment>
<keyword evidence="2" id="KW-1003">Cell membrane</keyword>
<dbReference type="Pfam" id="PF00005">
    <property type="entry name" value="ABC_tran"/>
    <property type="match status" value="1"/>
</dbReference>
<keyword evidence="5" id="KW-1278">Translocase</keyword>
<dbReference type="RefSeq" id="WP_039408310.1">
    <property type="nucleotide sequence ID" value="NZ_CP094242.1"/>
</dbReference>
<dbReference type="EMBL" id="CP094242">
    <property type="protein sequence ID" value="UNV86999.1"/>
    <property type="molecule type" value="Genomic_DNA"/>
</dbReference>